<dbReference type="CDD" id="cd00093">
    <property type="entry name" value="HTH_XRE"/>
    <property type="match status" value="1"/>
</dbReference>
<gene>
    <name evidence="2" type="ORF">DVG78_29670</name>
</gene>
<dbReference type="InterPro" id="IPR010982">
    <property type="entry name" value="Lambda_DNA-bd_dom_sf"/>
</dbReference>
<protein>
    <submittedName>
        <fullName evidence="2">Helix-turn-helix domain-containing protein</fullName>
    </submittedName>
</protein>
<accession>A0A369I067</accession>
<dbReference type="RefSeq" id="WP_114464627.1">
    <property type="nucleotide sequence ID" value="NZ_QPIW01000051.1"/>
</dbReference>
<dbReference type="GO" id="GO:0006355">
    <property type="term" value="P:regulation of DNA-templated transcription"/>
    <property type="evidence" value="ECO:0007669"/>
    <property type="project" value="InterPro"/>
</dbReference>
<proteinExistence type="predicted"/>
<keyword evidence="3" id="KW-1185">Reference proteome</keyword>
<evidence type="ECO:0000259" key="1">
    <source>
        <dbReference type="PROSITE" id="PS50943"/>
    </source>
</evidence>
<dbReference type="OrthoDB" id="9796786at2"/>
<name>A0A369I067_9BACT</name>
<reference evidence="2 3" key="1">
    <citation type="submission" date="2018-07" db="EMBL/GenBank/DDBJ databases">
        <title>Genome analysis of Runella aurantiaca.</title>
        <authorList>
            <person name="Yang X."/>
        </authorList>
    </citation>
    <scope>NUCLEOTIDE SEQUENCE [LARGE SCALE GENOMIC DNA]</scope>
    <source>
        <strain evidence="2 3">YX9</strain>
    </source>
</reference>
<dbReference type="SMART" id="SM00530">
    <property type="entry name" value="HTH_XRE"/>
    <property type="match status" value="1"/>
</dbReference>
<dbReference type="InterPro" id="IPR039060">
    <property type="entry name" value="Antitox_HigA"/>
</dbReference>
<organism evidence="2 3">
    <name type="scientific">Runella aurantiaca</name>
    <dbReference type="NCBI Taxonomy" id="2282308"/>
    <lineage>
        <taxon>Bacteria</taxon>
        <taxon>Pseudomonadati</taxon>
        <taxon>Bacteroidota</taxon>
        <taxon>Cytophagia</taxon>
        <taxon>Cytophagales</taxon>
        <taxon>Spirosomataceae</taxon>
        <taxon>Runella</taxon>
    </lineage>
</organism>
<dbReference type="PANTHER" id="PTHR40455">
    <property type="entry name" value="ANTITOXIN HIGA"/>
    <property type="match status" value="1"/>
</dbReference>
<dbReference type="GO" id="GO:0001046">
    <property type="term" value="F:core promoter sequence-specific DNA binding"/>
    <property type="evidence" value="ECO:0007669"/>
    <property type="project" value="TreeGrafter"/>
</dbReference>
<feature type="domain" description="HTH cro/C1-type" evidence="1">
    <location>
        <begin position="62"/>
        <end position="116"/>
    </location>
</feature>
<dbReference type="Proteomes" id="UP000253141">
    <property type="component" value="Unassembled WGS sequence"/>
</dbReference>
<evidence type="ECO:0000313" key="3">
    <source>
        <dbReference type="Proteomes" id="UP000253141"/>
    </source>
</evidence>
<dbReference type="Pfam" id="PF01381">
    <property type="entry name" value="HTH_3"/>
    <property type="match status" value="1"/>
</dbReference>
<evidence type="ECO:0000313" key="2">
    <source>
        <dbReference type="EMBL" id="RDB02270.1"/>
    </source>
</evidence>
<dbReference type="AlphaFoldDB" id="A0A369I067"/>
<dbReference type="EMBL" id="QPIW01000051">
    <property type="protein sequence ID" value="RDB02270.1"/>
    <property type="molecule type" value="Genomic_DNA"/>
</dbReference>
<comment type="caution">
    <text evidence="2">The sequence shown here is derived from an EMBL/GenBank/DDBJ whole genome shotgun (WGS) entry which is preliminary data.</text>
</comment>
<dbReference type="Gene3D" id="1.10.260.40">
    <property type="entry name" value="lambda repressor-like DNA-binding domains"/>
    <property type="match status" value="1"/>
</dbReference>
<dbReference type="PANTHER" id="PTHR40455:SF1">
    <property type="entry name" value="ANTITOXIN HIGA"/>
    <property type="match status" value="1"/>
</dbReference>
<dbReference type="PROSITE" id="PS50943">
    <property type="entry name" value="HTH_CROC1"/>
    <property type="match status" value="1"/>
</dbReference>
<sequence length="119" mass="13759">METIRPIKTEQDYELALKKLEMIFHAKPNTPEGDLLEVLSLLVHEYEQKHYKIERLSPLEALKYEMEEQGLSQTGLAKRVGMSKSTISEIMNGKKQMSINFMKFLHNELGIPAHILLAY</sequence>
<dbReference type="InterPro" id="IPR001387">
    <property type="entry name" value="Cro/C1-type_HTH"/>
</dbReference>
<dbReference type="SUPFAM" id="SSF47413">
    <property type="entry name" value="lambda repressor-like DNA-binding domains"/>
    <property type="match status" value="1"/>
</dbReference>